<evidence type="ECO:0000313" key="4">
    <source>
        <dbReference type="Proteomes" id="UP001163632"/>
    </source>
</evidence>
<feature type="signal peptide" evidence="2">
    <location>
        <begin position="1"/>
        <end position="21"/>
    </location>
</feature>
<protein>
    <submittedName>
        <fullName evidence="3">Uncharacterized protein</fullName>
    </submittedName>
</protein>
<feature type="chain" id="PRO_5045897378" evidence="2">
    <location>
        <begin position="22"/>
        <end position="374"/>
    </location>
</feature>
<feature type="region of interest" description="Disordered" evidence="1">
    <location>
        <begin position="315"/>
        <end position="374"/>
    </location>
</feature>
<organism evidence="3 4">
    <name type="scientific">Moraxella bovis</name>
    <dbReference type="NCBI Taxonomy" id="476"/>
    <lineage>
        <taxon>Bacteria</taxon>
        <taxon>Pseudomonadati</taxon>
        <taxon>Pseudomonadota</taxon>
        <taxon>Gammaproteobacteria</taxon>
        <taxon>Moraxellales</taxon>
        <taxon>Moraxellaceae</taxon>
        <taxon>Moraxella</taxon>
    </lineage>
</organism>
<geneLocation type="plasmid" evidence="3 4">
    <name>unnamed1</name>
</geneLocation>
<name>A0ABY6ME47_MORBO</name>
<keyword evidence="2" id="KW-0732">Signal</keyword>
<keyword evidence="4" id="KW-1185">Reference proteome</keyword>
<proteinExistence type="predicted"/>
<dbReference type="Proteomes" id="UP001163632">
    <property type="component" value="Plasmid unnamed1"/>
</dbReference>
<feature type="compositionally biased region" description="Polar residues" evidence="1">
    <location>
        <begin position="344"/>
        <end position="361"/>
    </location>
</feature>
<dbReference type="RefSeq" id="WP_264697341.1">
    <property type="nucleotide sequence ID" value="NZ_CP087831.1"/>
</dbReference>
<reference evidence="3" key="1">
    <citation type="journal article" date="2022" name="BMC Microbiol.">
        <title>Whole genome sequencing of Moraxella bovis strains from North America reveals two genotypes with different genetic determinants.</title>
        <authorList>
            <person name="Wynn E.L."/>
            <person name="Hille M.M."/>
            <person name="Loy J.D."/>
            <person name="Schuller G."/>
            <person name="Kuhn K.L."/>
            <person name="Dickey A.M."/>
            <person name="Bono J.L."/>
            <person name="Clawson M.L."/>
        </authorList>
    </citation>
    <scope>NUCLEOTIDE SEQUENCE</scope>
    <source>
        <strain evidence="3">SAM102599</strain>
    </source>
</reference>
<feature type="compositionally biased region" description="Low complexity" evidence="1">
    <location>
        <begin position="53"/>
        <end position="87"/>
    </location>
</feature>
<gene>
    <name evidence="3" type="ORF">LP092_15480</name>
</gene>
<feature type="compositionally biased region" description="Polar residues" evidence="1">
    <location>
        <begin position="43"/>
        <end position="52"/>
    </location>
</feature>
<evidence type="ECO:0000313" key="3">
    <source>
        <dbReference type="EMBL" id="UZA04767.1"/>
    </source>
</evidence>
<evidence type="ECO:0000256" key="2">
    <source>
        <dbReference type="SAM" id="SignalP"/>
    </source>
</evidence>
<evidence type="ECO:0000256" key="1">
    <source>
        <dbReference type="SAM" id="MobiDB-lite"/>
    </source>
</evidence>
<accession>A0ABY6ME47</accession>
<keyword evidence="3" id="KW-0614">Plasmid</keyword>
<sequence>MLKTKITALALSLMMVAPAFAHNHETSTKPQSSVDGTAFGNPFANQNTIGNTATPANSNPFSSNSAVAINTSQTANNQAAAKQEQQTSVEEAAHSCATEEGGLGQAIAQTQAQRIQEIINQPTISDLYNQAKKSENALTVGCFTASTKIINLSKLVPSVKDGLGGFLSKMVQEQIDKALERTQEALTKQVCDIGNDMIERAMRPINDELAKVEGKIMGLSLESMVGDKIATKVGGQDVFSQIVRDSLSEVVSQTDAKLKEKRDTYAQEIGFNGLASYDPLASLKQTMNGAMVDADKKLDERRGAISTQIGERLNVPANQTTNTPVSSGLTTSPTSPSITETKDTQSTITTPSSQGNSNATPSGKGMITGNPFAQ</sequence>
<feature type="region of interest" description="Disordered" evidence="1">
    <location>
        <begin position="25"/>
        <end position="95"/>
    </location>
</feature>
<dbReference type="EMBL" id="CP087831">
    <property type="protein sequence ID" value="UZA04767.1"/>
    <property type="molecule type" value="Genomic_DNA"/>
</dbReference>
<feature type="compositionally biased region" description="Low complexity" evidence="1">
    <location>
        <begin position="323"/>
        <end position="339"/>
    </location>
</feature>